<keyword evidence="3" id="KW-1185">Reference proteome</keyword>
<dbReference type="GO" id="GO:0016491">
    <property type="term" value="F:oxidoreductase activity"/>
    <property type="evidence" value="ECO:0007669"/>
    <property type="project" value="InterPro"/>
</dbReference>
<dbReference type="SUPFAM" id="SSF52833">
    <property type="entry name" value="Thioredoxin-like"/>
    <property type="match status" value="1"/>
</dbReference>
<dbReference type="eggNOG" id="COG0526">
    <property type="taxonomic scope" value="Bacteria"/>
</dbReference>
<evidence type="ECO:0000259" key="1">
    <source>
        <dbReference type="Pfam" id="PF08534"/>
    </source>
</evidence>
<dbReference type="Pfam" id="PF08534">
    <property type="entry name" value="Redoxin"/>
    <property type="match status" value="1"/>
</dbReference>
<organism evidence="2 3">
    <name type="scientific">Thalassolituus oleivorans MIL-1</name>
    <dbReference type="NCBI Taxonomy" id="1298593"/>
    <lineage>
        <taxon>Bacteria</taxon>
        <taxon>Pseudomonadati</taxon>
        <taxon>Pseudomonadota</taxon>
        <taxon>Gammaproteobacteria</taxon>
        <taxon>Oceanospirillales</taxon>
        <taxon>Oceanospirillaceae</taxon>
        <taxon>Thalassolituus</taxon>
    </lineage>
</organism>
<protein>
    <recommendedName>
        <fullName evidence="1">Redoxin domain-containing protein</fullName>
    </recommendedName>
</protein>
<dbReference type="InterPro" id="IPR036249">
    <property type="entry name" value="Thioredoxin-like_sf"/>
</dbReference>
<dbReference type="Proteomes" id="UP000011866">
    <property type="component" value="Chromosome"/>
</dbReference>
<dbReference type="AlphaFoldDB" id="M5DPT7"/>
<evidence type="ECO:0000313" key="2">
    <source>
        <dbReference type="EMBL" id="CCU71498.1"/>
    </source>
</evidence>
<dbReference type="GeneID" id="79178452"/>
<sequence length="175" mass="19848">MTKPVFPKLSKNWTKRLWWAQWPLYVLLFLGMSHSLNRHLLEEGTKLPNLSLYTQSGAPTQIKWPQSEQTIVLYVFAPWCSICRVSMPGLNLIPQERARVIGIALDWDSAKQVEDFVASTGFKGEWYLGGTKIAEALKVTGYPSYYVVSGDGLVKHRDRGLTTPPGLWLRTIPDN</sequence>
<dbReference type="InterPro" id="IPR013740">
    <property type="entry name" value="Redoxin"/>
</dbReference>
<accession>M5DPT7</accession>
<dbReference type="KEGG" id="tol:TOL_1064"/>
<dbReference type="EMBL" id="HF680312">
    <property type="protein sequence ID" value="CCU71498.1"/>
    <property type="molecule type" value="Genomic_DNA"/>
</dbReference>
<dbReference type="Gene3D" id="3.40.30.10">
    <property type="entry name" value="Glutaredoxin"/>
    <property type="match status" value="1"/>
</dbReference>
<dbReference type="PANTHER" id="PTHR42852">
    <property type="entry name" value="THIOL:DISULFIDE INTERCHANGE PROTEIN DSBE"/>
    <property type="match status" value="1"/>
</dbReference>
<dbReference type="InterPro" id="IPR050553">
    <property type="entry name" value="Thioredoxin_ResA/DsbE_sf"/>
</dbReference>
<proteinExistence type="predicted"/>
<dbReference type="HOGENOM" id="CLU_042529_10_0_6"/>
<gene>
    <name evidence="2" type="ORF">TOL_1064</name>
</gene>
<reference evidence="2 3" key="1">
    <citation type="journal article" date="2013" name="Genome Announc.">
        <title>Genome Sequence of Thalassolituus oleivorans MIL-1 (DSM 14913T).</title>
        <authorList>
            <person name="Golyshin P.N."/>
            <person name="Werner J."/>
            <person name="Chernikova T.N."/>
            <person name="Tran H."/>
            <person name="Ferrer M."/>
            <person name="Yakimov M.M."/>
            <person name="Teeling H."/>
            <person name="Golyshina O.V."/>
        </authorList>
    </citation>
    <scope>NUCLEOTIDE SEQUENCE [LARGE SCALE GENOMIC DNA]</scope>
    <source>
        <strain evidence="2 3">MIL-1</strain>
    </source>
</reference>
<dbReference type="RefSeq" id="WP_015486235.1">
    <property type="nucleotide sequence ID" value="NC_020888.1"/>
</dbReference>
<dbReference type="STRING" id="187493.CN03_12890"/>
<evidence type="ECO:0000313" key="3">
    <source>
        <dbReference type="Proteomes" id="UP000011866"/>
    </source>
</evidence>
<dbReference type="PANTHER" id="PTHR42852:SF13">
    <property type="entry name" value="PROTEIN DIPZ"/>
    <property type="match status" value="1"/>
</dbReference>
<feature type="domain" description="Redoxin" evidence="1">
    <location>
        <begin position="43"/>
        <end position="160"/>
    </location>
</feature>
<name>M5DPT7_9GAMM</name>